<keyword evidence="1 4" id="KW-0853">WD repeat</keyword>
<feature type="repeat" description="WD" evidence="4">
    <location>
        <begin position="148"/>
        <end position="187"/>
    </location>
</feature>
<dbReference type="InterPro" id="IPR001680">
    <property type="entry name" value="WD40_rpt"/>
</dbReference>
<keyword evidence="3" id="KW-0833">Ubl conjugation pathway</keyword>
<dbReference type="Pfam" id="PF00400">
    <property type="entry name" value="WD40"/>
    <property type="match status" value="4"/>
</dbReference>
<dbReference type="Proteomes" id="UP001212841">
    <property type="component" value="Unassembled WGS sequence"/>
</dbReference>
<evidence type="ECO:0000256" key="3">
    <source>
        <dbReference type="ARBA" id="ARBA00022786"/>
    </source>
</evidence>
<dbReference type="SMART" id="SM00320">
    <property type="entry name" value="WD40"/>
    <property type="match status" value="4"/>
</dbReference>
<dbReference type="PROSITE" id="PS00678">
    <property type="entry name" value="WD_REPEATS_1"/>
    <property type="match status" value="1"/>
</dbReference>
<feature type="region of interest" description="Disordered" evidence="5">
    <location>
        <begin position="30"/>
        <end position="58"/>
    </location>
</feature>
<gene>
    <name evidence="6" type="ORF">HK097_000817</name>
</gene>
<dbReference type="SUPFAM" id="SSF50978">
    <property type="entry name" value="WD40 repeat-like"/>
    <property type="match status" value="1"/>
</dbReference>
<dbReference type="InterPro" id="IPR020472">
    <property type="entry name" value="WD40_PAC1"/>
</dbReference>
<evidence type="ECO:0000313" key="7">
    <source>
        <dbReference type="Proteomes" id="UP001212841"/>
    </source>
</evidence>
<feature type="repeat" description="WD" evidence="4">
    <location>
        <begin position="65"/>
        <end position="84"/>
    </location>
</feature>
<dbReference type="EMBL" id="JADGJD010001158">
    <property type="protein sequence ID" value="KAJ3046489.1"/>
    <property type="molecule type" value="Genomic_DNA"/>
</dbReference>
<dbReference type="InterPro" id="IPR015943">
    <property type="entry name" value="WD40/YVTN_repeat-like_dom_sf"/>
</dbReference>
<dbReference type="InterPro" id="IPR036322">
    <property type="entry name" value="WD40_repeat_dom_sf"/>
</dbReference>
<reference evidence="6" key="1">
    <citation type="submission" date="2020-05" db="EMBL/GenBank/DDBJ databases">
        <title>Phylogenomic resolution of chytrid fungi.</title>
        <authorList>
            <person name="Stajich J.E."/>
            <person name="Amses K."/>
            <person name="Simmons R."/>
            <person name="Seto K."/>
            <person name="Myers J."/>
            <person name="Bonds A."/>
            <person name="Quandt C.A."/>
            <person name="Barry K."/>
            <person name="Liu P."/>
            <person name="Grigoriev I."/>
            <person name="Longcore J.E."/>
            <person name="James T.Y."/>
        </authorList>
    </citation>
    <scope>NUCLEOTIDE SEQUENCE</scope>
    <source>
        <strain evidence="6">JEL0318</strain>
    </source>
</reference>
<keyword evidence="2" id="KW-0677">Repeat</keyword>
<dbReference type="Gene3D" id="2.130.10.10">
    <property type="entry name" value="YVTN repeat-like/Quinoprotein amine dehydrogenase"/>
    <property type="match status" value="1"/>
</dbReference>
<name>A0AAD5X2C7_9FUNG</name>
<evidence type="ECO:0000256" key="4">
    <source>
        <dbReference type="PROSITE-ProRule" id="PRU00221"/>
    </source>
</evidence>
<dbReference type="InterPro" id="IPR019775">
    <property type="entry name" value="WD40_repeat_CS"/>
</dbReference>
<dbReference type="PANTHER" id="PTHR19872">
    <property type="entry name" value="UBIQUITIN LIGASE SPECIFICITY FACTOR/HREP PROTEIN"/>
    <property type="match status" value="1"/>
</dbReference>
<evidence type="ECO:0000256" key="2">
    <source>
        <dbReference type="ARBA" id="ARBA00022737"/>
    </source>
</evidence>
<dbReference type="PROSITE" id="PS50082">
    <property type="entry name" value="WD_REPEATS_2"/>
    <property type="match status" value="2"/>
</dbReference>
<dbReference type="PRINTS" id="PR00320">
    <property type="entry name" value="GPROTEINBRPT"/>
</dbReference>
<evidence type="ECO:0000313" key="6">
    <source>
        <dbReference type="EMBL" id="KAJ3046489.1"/>
    </source>
</evidence>
<sequence>MSELQKNCLGVYRGHDGTVYCLDVRYESGRRSRKDDGDGSGDEGVKKRKKPSRRVEPVVGDGGVDGVILVSGSHDQSMIVWDVEIDSSRPKNVSVSLAQIQTLKSHTADVFALELFTDPERKLGNLVSGGDYTLRTWNMEQGRNLQTLSGHTGYIACLRVRGKRAFSGSWDTTIRSWNLEAGKAMHVFKGHKNIVNCIDVTDTDIFSGSWDMTVIQWSRA</sequence>
<evidence type="ECO:0000256" key="1">
    <source>
        <dbReference type="ARBA" id="ARBA00022574"/>
    </source>
</evidence>
<feature type="non-terminal residue" evidence="6">
    <location>
        <position position="220"/>
    </location>
</feature>
<dbReference type="InterPro" id="IPR051075">
    <property type="entry name" value="SCF_subunit_WD-repeat"/>
</dbReference>
<protein>
    <submittedName>
        <fullName evidence="6">Uncharacterized protein</fullName>
    </submittedName>
</protein>
<accession>A0AAD5X2C7</accession>
<dbReference type="PANTHER" id="PTHR19872:SF9">
    <property type="entry name" value="UBIQUITIN-BINDING SDF UBIQUITIN LIGASE COMPLEX SUBUNIT"/>
    <property type="match status" value="1"/>
</dbReference>
<keyword evidence="7" id="KW-1185">Reference proteome</keyword>
<comment type="caution">
    <text evidence="6">The sequence shown here is derived from an EMBL/GenBank/DDBJ whole genome shotgun (WGS) entry which is preliminary data.</text>
</comment>
<proteinExistence type="predicted"/>
<evidence type="ECO:0000256" key="5">
    <source>
        <dbReference type="SAM" id="MobiDB-lite"/>
    </source>
</evidence>
<organism evidence="6 7">
    <name type="scientific">Rhizophlyctis rosea</name>
    <dbReference type="NCBI Taxonomy" id="64517"/>
    <lineage>
        <taxon>Eukaryota</taxon>
        <taxon>Fungi</taxon>
        <taxon>Fungi incertae sedis</taxon>
        <taxon>Chytridiomycota</taxon>
        <taxon>Chytridiomycota incertae sedis</taxon>
        <taxon>Chytridiomycetes</taxon>
        <taxon>Rhizophlyctidales</taxon>
        <taxon>Rhizophlyctidaceae</taxon>
        <taxon>Rhizophlyctis</taxon>
    </lineage>
</organism>
<dbReference type="AlphaFoldDB" id="A0AAD5X2C7"/>